<sequence length="597" mass="64136">MFDISPQLDCAGRVLRLDRARVMGIVNVTPDSFSDGGAHDTTEAAVAHGLKLVEEGADLLDIGGESTRPGAAPVSIDEELRRVVPVIEQLAARTVVPISIDTFKPEVMRAAVAAGAGMINDIFGLRQDGALEAAADAGVPVVLMHMQGEPGHMQADPQYDDVVTEVHGFLVQRLFAAEMAGIAKKNLVIDLGFGFGKTTAHNMTLLARSERFLELGVPMLAGLSRKRSLGELTGRQSPAERVAASLAAHLIAVQRGARIVRVHDVAATVDALKVWQAVEAVPAVRRPLAIAVMGPTASGKTATAIALAQQLDGEIVSVDSALVYRGLDIGSAKPDAAERAQAPHHLLDLRDPWQTYSAAEFAADAARVVAEIVARGKTPILAGGTGLYFRALLQGLSPMPEADPAMRAVLSAEAAERGWAALHAELAAVDPAAAARIHATDPQRIQRALEVYRLTGTPISEWQRRPGVAPLPVRTLKLILAPRDRAVLHQRIEARFDAMLAQGFLDEVRALRALPEMRAVAAPLDLPAVRAVGYRQAWEYLDGEGDEARFRDKSIFATRQLAKRQLTWLRSELDARWFDPHMDGERLAGAVSTFVAR</sequence>
<keyword evidence="10 20" id="KW-0808">Transferase</keyword>
<keyword evidence="15" id="KW-0460">Magnesium</keyword>
<evidence type="ECO:0000256" key="12">
    <source>
        <dbReference type="ARBA" id="ARBA00022723"/>
    </source>
</evidence>
<dbReference type="HAMAP" id="MF_00185">
    <property type="entry name" value="IPP_trans"/>
    <property type="match status" value="1"/>
</dbReference>
<dbReference type="Pfam" id="PF01715">
    <property type="entry name" value="IPPT"/>
    <property type="match status" value="1"/>
</dbReference>
<feature type="domain" description="Pterin-binding" evidence="21">
    <location>
        <begin position="20"/>
        <end position="273"/>
    </location>
</feature>
<dbReference type="PROSITE" id="PS00792">
    <property type="entry name" value="DHPS_1"/>
    <property type="match status" value="1"/>
</dbReference>
<comment type="function">
    <text evidence="17">Catalyzes three sequential steps of tetrahydrofolate biosynthesis.</text>
</comment>
<keyword evidence="16" id="KW-0289">Folate biosynthesis</keyword>
<reference evidence="22" key="1">
    <citation type="submission" date="2022-10" db="EMBL/GenBank/DDBJ databases">
        <title>Culturing micro-colonial fungi from biological soil crusts in the Mojave desert and describing Neophaeococcomyces mojavensis, and introducing the new genera and species Taxawa tesnikishii.</title>
        <authorList>
            <person name="Kurbessoian T."/>
            <person name="Stajich J.E."/>
        </authorList>
    </citation>
    <scope>NUCLEOTIDE SEQUENCE</scope>
    <source>
        <strain evidence="22">TK_35</strain>
    </source>
</reference>
<evidence type="ECO:0000256" key="20">
    <source>
        <dbReference type="RuleBase" id="RU003785"/>
    </source>
</evidence>
<dbReference type="GO" id="GO:0005829">
    <property type="term" value="C:cytosol"/>
    <property type="evidence" value="ECO:0007669"/>
    <property type="project" value="TreeGrafter"/>
</dbReference>
<evidence type="ECO:0000256" key="3">
    <source>
        <dbReference type="ARBA" id="ARBA00001353"/>
    </source>
</evidence>
<evidence type="ECO:0000256" key="5">
    <source>
        <dbReference type="ARBA" id="ARBA00004763"/>
    </source>
</evidence>
<dbReference type="Gene3D" id="3.20.20.20">
    <property type="entry name" value="Dihydropteroate synthase-like"/>
    <property type="match status" value="1"/>
</dbReference>
<evidence type="ECO:0000256" key="7">
    <source>
        <dbReference type="ARBA" id="ARBA00005051"/>
    </source>
</evidence>
<comment type="similarity">
    <text evidence="9">In the C-terminal section; belongs to the DHPS family.</text>
</comment>
<comment type="catalytic activity">
    <reaction evidence="3">
        <text>7,8-dihydroneopterin = 6-hydroxymethyl-7,8-dihydropterin + glycolaldehyde</text>
        <dbReference type="Rhea" id="RHEA:10540"/>
        <dbReference type="ChEBI" id="CHEBI:17001"/>
        <dbReference type="ChEBI" id="CHEBI:17071"/>
        <dbReference type="ChEBI" id="CHEBI:44841"/>
        <dbReference type="EC" id="4.1.2.25"/>
    </reaction>
</comment>
<dbReference type="GO" id="GO:0005524">
    <property type="term" value="F:ATP binding"/>
    <property type="evidence" value="ECO:0007669"/>
    <property type="project" value="UniProtKB-KW"/>
</dbReference>
<dbReference type="InterPro" id="IPR018022">
    <property type="entry name" value="IPT"/>
</dbReference>
<comment type="catalytic activity">
    <reaction evidence="19">
        <text>adenosine(37) in tRNA + dimethylallyl diphosphate = N(6)-dimethylallyladenosine(37) in tRNA + diphosphate</text>
        <dbReference type="Rhea" id="RHEA:26482"/>
        <dbReference type="Rhea" id="RHEA-COMP:10162"/>
        <dbReference type="Rhea" id="RHEA-COMP:10375"/>
        <dbReference type="ChEBI" id="CHEBI:33019"/>
        <dbReference type="ChEBI" id="CHEBI:57623"/>
        <dbReference type="ChEBI" id="CHEBI:74411"/>
        <dbReference type="ChEBI" id="CHEBI:74415"/>
        <dbReference type="EC" id="2.5.1.75"/>
    </reaction>
</comment>
<evidence type="ECO:0000256" key="17">
    <source>
        <dbReference type="ARBA" id="ARBA00058009"/>
    </source>
</evidence>
<dbReference type="GO" id="GO:0046654">
    <property type="term" value="P:tetrahydrofolate biosynthetic process"/>
    <property type="evidence" value="ECO:0007669"/>
    <property type="project" value="TreeGrafter"/>
</dbReference>
<dbReference type="GO" id="GO:0046656">
    <property type="term" value="P:folic acid biosynthetic process"/>
    <property type="evidence" value="ECO:0007669"/>
    <property type="project" value="UniProtKB-KW"/>
</dbReference>
<comment type="cofactor">
    <cofactor evidence="4">
        <name>Mg(2+)</name>
        <dbReference type="ChEBI" id="CHEBI:18420"/>
    </cofactor>
</comment>
<comment type="similarity">
    <text evidence="8">In the N-terminal section; belongs to the DHNA family.</text>
</comment>
<evidence type="ECO:0000256" key="4">
    <source>
        <dbReference type="ARBA" id="ARBA00001946"/>
    </source>
</evidence>
<evidence type="ECO:0000256" key="6">
    <source>
        <dbReference type="ARBA" id="ARBA00005013"/>
    </source>
</evidence>
<dbReference type="Pfam" id="PF00809">
    <property type="entry name" value="Pterin_bind"/>
    <property type="match status" value="1"/>
</dbReference>
<dbReference type="NCBIfam" id="TIGR00174">
    <property type="entry name" value="miaA"/>
    <property type="match status" value="1"/>
</dbReference>
<dbReference type="NCBIfam" id="TIGR01496">
    <property type="entry name" value="DHPS"/>
    <property type="match status" value="1"/>
</dbReference>
<evidence type="ECO:0000256" key="11">
    <source>
        <dbReference type="ARBA" id="ARBA00022694"/>
    </source>
</evidence>
<dbReference type="GO" id="GO:0004150">
    <property type="term" value="F:dihydroneopterin aldolase activity"/>
    <property type="evidence" value="ECO:0007669"/>
    <property type="project" value="UniProtKB-EC"/>
</dbReference>
<evidence type="ECO:0000256" key="13">
    <source>
        <dbReference type="ARBA" id="ARBA00022741"/>
    </source>
</evidence>
<evidence type="ECO:0000256" key="19">
    <source>
        <dbReference type="RuleBase" id="RU003783"/>
    </source>
</evidence>
<evidence type="ECO:0000256" key="9">
    <source>
        <dbReference type="ARBA" id="ARBA00009951"/>
    </source>
</evidence>
<dbReference type="PANTHER" id="PTHR20941:SF1">
    <property type="entry name" value="FOLIC ACID SYNTHESIS PROTEIN FOL1"/>
    <property type="match status" value="1"/>
</dbReference>
<dbReference type="GO" id="GO:0052381">
    <property type="term" value="F:tRNA dimethylallyltransferase activity"/>
    <property type="evidence" value="ECO:0007669"/>
    <property type="project" value="UniProtKB-EC"/>
</dbReference>
<dbReference type="GO" id="GO:0004156">
    <property type="term" value="F:dihydropteroate synthase activity"/>
    <property type="evidence" value="ECO:0007669"/>
    <property type="project" value="UniProtKB-EC"/>
</dbReference>
<comment type="similarity">
    <text evidence="18">In the central section; belongs to the HPPK family.</text>
</comment>
<evidence type="ECO:0000259" key="21">
    <source>
        <dbReference type="PROSITE" id="PS50972"/>
    </source>
</evidence>
<dbReference type="GO" id="GO:0003848">
    <property type="term" value="F:2-amino-4-hydroxy-6-hydroxymethyldihydropteridine diphosphokinase activity"/>
    <property type="evidence" value="ECO:0007669"/>
    <property type="project" value="UniProtKB-EC"/>
</dbReference>
<dbReference type="InterPro" id="IPR000489">
    <property type="entry name" value="Pterin-binding_dom"/>
</dbReference>
<dbReference type="InterPro" id="IPR011005">
    <property type="entry name" value="Dihydropteroate_synth-like_sf"/>
</dbReference>
<comment type="pathway">
    <text evidence="5">Cofactor biosynthesis; tetrahydrofolate biosynthesis; 7,8-dihydrofolate from 2-amino-4-hydroxy-6-hydroxymethyl-7,8-dihydropteridine diphosphate and 4-aminobenzoate: step 1/2.</text>
</comment>
<keyword evidence="12" id="KW-0479">Metal-binding</keyword>
<dbReference type="Gene3D" id="1.10.20.140">
    <property type="match status" value="1"/>
</dbReference>
<comment type="pathway">
    <text evidence="7">Cofactor biosynthesis; tetrahydrofolate biosynthesis; 2-amino-4-hydroxy-6-hydroxymethyl-7,8-dihydropteridine diphosphate from 7,8-dihydroneopterin triphosphate: step 4/4.</text>
</comment>
<evidence type="ECO:0000256" key="1">
    <source>
        <dbReference type="ARBA" id="ARBA00000012"/>
    </source>
</evidence>
<dbReference type="AlphaFoldDB" id="A0AA38XK31"/>
<dbReference type="CDD" id="cd00739">
    <property type="entry name" value="DHPS"/>
    <property type="match status" value="1"/>
</dbReference>
<gene>
    <name evidence="22" type="ORF">H2204_014280</name>
</gene>
<evidence type="ECO:0000256" key="2">
    <source>
        <dbReference type="ARBA" id="ARBA00000198"/>
    </source>
</evidence>
<evidence type="ECO:0000256" key="16">
    <source>
        <dbReference type="ARBA" id="ARBA00022909"/>
    </source>
</evidence>
<evidence type="ECO:0000256" key="8">
    <source>
        <dbReference type="ARBA" id="ARBA00009640"/>
    </source>
</evidence>
<dbReference type="FunFam" id="3.20.20.20:FF:000006">
    <property type="entry name" value="Dihydropteroate synthase"/>
    <property type="match status" value="1"/>
</dbReference>
<dbReference type="GO" id="GO:0046872">
    <property type="term" value="F:metal ion binding"/>
    <property type="evidence" value="ECO:0007669"/>
    <property type="project" value="UniProtKB-KW"/>
</dbReference>
<keyword evidence="11 19" id="KW-0819">tRNA processing</keyword>
<name>A0AA38XK31_9EURO</name>
<dbReference type="FunFam" id="1.10.20.140:FF:000001">
    <property type="entry name" value="tRNA dimethylallyltransferase"/>
    <property type="match status" value="1"/>
</dbReference>
<comment type="similarity">
    <text evidence="20">Belongs to the IPP transferase family.</text>
</comment>
<dbReference type="InterPro" id="IPR045031">
    <property type="entry name" value="DHP_synth-like"/>
</dbReference>
<keyword evidence="14 20" id="KW-0067">ATP-binding</keyword>
<organism evidence="22">
    <name type="scientific">Knufia peltigerae</name>
    <dbReference type="NCBI Taxonomy" id="1002370"/>
    <lineage>
        <taxon>Eukaryota</taxon>
        <taxon>Fungi</taxon>
        <taxon>Dikarya</taxon>
        <taxon>Ascomycota</taxon>
        <taxon>Pezizomycotina</taxon>
        <taxon>Eurotiomycetes</taxon>
        <taxon>Chaetothyriomycetidae</taxon>
        <taxon>Chaetothyriales</taxon>
        <taxon>Trichomeriaceae</taxon>
        <taxon>Knufia</taxon>
    </lineage>
</organism>
<dbReference type="EC" id="2.5.1.75" evidence="19"/>
<evidence type="ECO:0000313" key="22">
    <source>
        <dbReference type="EMBL" id="KAJ9614941.1"/>
    </source>
</evidence>
<evidence type="ECO:0000256" key="15">
    <source>
        <dbReference type="ARBA" id="ARBA00022842"/>
    </source>
</evidence>
<accession>A0AA38XK31</accession>
<dbReference type="InterPro" id="IPR006390">
    <property type="entry name" value="DHP_synth_dom"/>
</dbReference>
<dbReference type="PROSITE" id="PS50972">
    <property type="entry name" value="PTERIN_BINDING"/>
    <property type="match status" value="1"/>
</dbReference>
<dbReference type="PROSITE" id="PS00793">
    <property type="entry name" value="DHPS_2"/>
    <property type="match status" value="1"/>
</dbReference>
<evidence type="ECO:0000256" key="18">
    <source>
        <dbReference type="ARBA" id="ARBA00061548"/>
    </source>
</evidence>
<protein>
    <recommendedName>
        <fullName evidence="19">tRNA dimethylallyltransferase</fullName>
        <ecNumber evidence="19">2.5.1.75</ecNumber>
    </recommendedName>
</protein>
<evidence type="ECO:0000256" key="14">
    <source>
        <dbReference type="ARBA" id="ARBA00022840"/>
    </source>
</evidence>
<dbReference type="GO" id="GO:0008033">
    <property type="term" value="P:tRNA processing"/>
    <property type="evidence" value="ECO:0007669"/>
    <property type="project" value="UniProtKB-KW"/>
</dbReference>
<dbReference type="SUPFAM" id="SSF51717">
    <property type="entry name" value="Dihydropteroate synthetase-like"/>
    <property type="match status" value="1"/>
</dbReference>
<comment type="catalytic activity">
    <reaction evidence="1">
        <text>(7,8-dihydropterin-6-yl)methyl diphosphate + 4-aminobenzoate = 7,8-dihydropteroate + diphosphate</text>
        <dbReference type="Rhea" id="RHEA:19949"/>
        <dbReference type="ChEBI" id="CHEBI:17836"/>
        <dbReference type="ChEBI" id="CHEBI:17839"/>
        <dbReference type="ChEBI" id="CHEBI:33019"/>
        <dbReference type="ChEBI" id="CHEBI:72950"/>
        <dbReference type="EC" id="2.5.1.15"/>
    </reaction>
</comment>
<dbReference type="InterPro" id="IPR027417">
    <property type="entry name" value="P-loop_NTPase"/>
</dbReference>
<dbReference type="PANTHER" id="PTHR20941">
    <property type="entry name" value="FOLATE SYNTHESIS PROTEINS"/>
    <property type="match status" value="1"/>
</dbReference>
<dbReference type="Gene3D" id="3.40.50.300">
    <property type="entry name" value="P-loop containing nucleotide triphosphate hydrolases"/>
    <property type="match status" value="1"/>
</dbReference>
<comment type="pathway">
    <text evidence="6">Cofactor biosynthesis; tetrahydrofolate biosynthesis; 2-amino-4-hydroxy-6-hydroxymethyl-7,8-dihydropteridine diphosphate from 7,8-dihydroneopterin triphosphate: step 3/4.</text>
</comment>
<dbReference type="EMBL" id="JAPDRN010000179">
    <property type="protein sequence ID" value="KAJ9614941.1"/>
    <property type="molecule type" value="Genomic_DNA"/>
</dbReference>
<keyword evidence="13 20" id="KW-0547">Nucleotide-binding</keyword>
<comment type="caution">
    <text evidence="22">The sequence shown here is derived from an EMBL/GenBank/DDBJ whole genome shotgun (WGS) entry which is preliminary data.</text>
</comment>
<dbReference type="SUPFAM" id="SSF52540">
    <property type="entry name" value="P-loop containing nucleoside triphosphate hydrolases"/>
    <property type="match status" value="2"/>
</dbReference>
<evidence type="ECO:0000256" key="10">
    <source>
        <dbReference type="ARBA" id="ARBA00022679"/>
    </source>
</evidence>
<proteinExistence type="inferred from homology"/>
<comment type="catalytic activity">
    <reaction evidence="2">
        <text>6-hydroxymethyl-7,8-dihydropterin + ATP = (7,8-dihydropterin-6-yl)methyl diphosphate + AMP + H(+)</text>
        <dbReference type="Rhea" id="RHEA:11412"/>
        <dbReference type="ChEBI" id="CHEBI:15378"/>
        <dbReference type="ChEBI" id="CHEBI:30616"/>
        <dbReference type="ChEBI" id="CHEBI:44841"/>
        <dbReference type="ChEBI" id="CHEBI:72950"/>
        <dbReference type="ChEBI" id="CHEBI:456215"/>
        <dbReference type="EC" id="2.7.6.3"/>
    </reaction>
</comment>